<comment type="similarity">
    <text evidence="7">Belongs to the PINc/VapC protein family.</text>
</comment>
<evidence type="ECO:0000256" key="7">
    <source>
        <dbReference type="ARBA" id="ARBA00038093"/>
    </source>
</evidence>
<gene>
    <name evidence="9" type="ORF">HKBW3S42_00498</name>
</gene>
<dbReference type="Proteomes" id="UP000568877">
    <property type="component" value="Unassembled WGS sequence"/>
</dbReference>
<name>A0A6V8PIR7_9ACTN</name>
<keyword evidence="2" id="KW-1277">Toxin-antitoxin system</keyword>
<evidence type="ECO:0000256" key="6">
    <source>
        <dbReference type="ARBA" id="ARBA00022842"/>
    </source>
</evidence>
<evidence type="ECO:0000256" key="1">
    <source>
        <dbReference type="ARBA" id="ARBA00001946"/>
    </source>
</evidence>
<comment type="cofactor">
    <cofactor evidence="1">
        <name>Mg(2+)</name>
        <dbReference type="ChEBI" id="CHEBI:18420"/>
    </cofactor>
</comment>
<feature type="domain" description="PIN" evidence="8">
    <location>
        <begin position="4"/>
        <end position="125"/>
    </location>
</feature>
<dbReference type="InterPro" id="IPR029060">
    <property type="entry name" value="PIN-like_dom_sf"/>
</dbReference>
<reference evidence="9 10" key="1">
    <citation type="journal article" date="2020" name="Front. Microbiol.">
        <title>Single-cell genomics of novel Actinobacteria with the Wood-Ljungdahl pathway discovered in a serpentinizing system.</title>
        <authorList>
            <person name="Merino N."/>
            <person name="Kawai M."/>
            <person name="Boyd E.S."/>
            <person name="Colman D.R."/>
            <person name="McGlynn S.E."/>
            <person name="Nealson K.H."/>
            <person name="Kurokawa K."/>
            <person name="Hongoh Y."/>
        </authorList>
    </citation>
    <scope>NUCLEOTIDE SEQUENCE [LARGE SCALE GENOMIC DNA]</scope>
    <source>
        <strain evidence="9 10">S42</strain>
    </source>
</reference>
<evidence type="ECO:0000259" key="8">
    <source>
        <dbReference type="Pfam" id="PF01850"/>
    </source>
</evidence>
<dbReference type="InterPro" id="IPR050556">
    <property type="entry name" value="Type_II_TA_system_RNase"/>
</dbReference>
<proteinExistence type="inferred from homology"/>
<dbReference type="EMBL" id="BLSA01000042">
    <property type="protein sequence ID" value="GFP32193.1"/>
    <property type="molecule type" value="Genomic_DNA"/>
</dbReference>
<dbReference type="PANTHER" id="PTHR33653:SF1">
    <property type="entry name" value="RIBONUCLEASE VAPC2"/>
    <property type="match status" value="1"/>
</dbReference>
<evidence type="ECO:0000256" key="5">
    <source>
        <dbReference type="ARBA" id="ARBA00022801"/>
    </source>
</evidence>
<evidence type="ECO:0000256" key="3">
    <source>
        <dbReference type="ARBA" id="ARBA00022722"/>
    </source>
</evidence>
<dbReference type="Pfam" id="PF01850">
    <property type="entry name" value="PIN"/>
    <property type="match status" value="1"/>
</dbReference>
<dbReference type="PANTHER" id="PTHR33653">
    <property type="entry name" value="RIBONUCLEASE VAPC2"/>
    <property type="match status" value="1"/>
</dbReference>
<protein>
    <submittedName>
        <fullName evidence="9">tRNA(fMet)-specific endonuclease VapC</fullName>
    </submittedName>
</protein>
<keyword evidence="9" id="KW-0255">Endonuclease</keyword>
<organism evidence="9 10">
    <name type="scientific">Candidatus Hakubella thermalkaliphila</name>
    <dbReference type="NCBI Taxonomy" id="2754717"/>
    <lineage>
        <taxon>Bacteria</taxon>
        <taxon>Bacillati</taxon>
        <taxon>Actinomycetota</taxon>
        <taxon>Actinomycetota incertae sedis</taxon>
        <taxon>Candidatus Hakubellales</taxon>
        <taxon>Candidatus Hakubellaceae</taxon>
        <taxon>Candidatus Hakubella</taxon>
    </lineage>
</organism>
<dbReference type="Gene3D" id="3.40.50.1010">
    <property type="entry name" value="5'-nuclease"/>
    <property type="match status" value="1"/>
</dbReference>
<dbReference type="GO" id="GO:0046872">
    <property type="term" value="F:metal ion binding"/>
    <property type="evidence" value="ECO:0007669"/>
    <property type="project" value="UniProtKB-KW"/>
</dbReference>
<dbReference type="GO" id="GO:0016787">
    <property type="term" value="F:hydrolase activity"/>
    <property type="evidence" value="ECO:0007669"/>
    <property type="project" value="UniProtKB-KW"/>
</dbReference>
<dbReference type="SUPFAM" id="SSF88723">
    <property type="entry name" value="PIN domain-like"/>
    <property type="match status" value="1"/>
</dbReference>
<sequence length="141" mass="15890">MPGYVLDTDTCIYWLKGDKNIEGKVLEAGLDDISITVITECELFYGAFKSSKVEKNLKVITDLSKKIKIVQTMDGVSRIYGKIKSELERRGQILDDANLLIACITLVGDNTLVTNNIDHFKRIPGLAIEYLMPVFWLACRM</sequence>
<keyword evidence="5" id="KW-0378">Hydrolase</keyword>
<accession>A0A6V8PIR7</accession>
<dbReference type="CDD" id="cd18742">
    <property type="entry name" value="PIN_VapC4-5_FitB-like"/>
    <property type="match status" value="1"/>
</dbReference>
<keyword evidence="6" id="KW-0460">Magnesium</keyword>
<keyword evidence="4" id="KW-0479">Metal-binding</keyword>
<dbReference type="GO" id="GO:0004519">
    <property type="term" value="F:endonuclease activity"/>
    <property type="evidence" value="ECO:0007669"/>
    <property type="project" value="UniProtKB-KW"/>
</dbReference>
<evidence type="ECO:0000313" key="9">
    <source>
        <dbReference type="EMBL" id="GFP32193.1"/>
    </source>
</evidence>
<dbReference type="InterPro" id="IPR002716">
    <property type="entry name" value="PIN_dom"/>
</dbReference>
<comment type="caution">
    <text evidence="9">The sequence shown here is derived from an EMBL/GenBank/DDBJ whole genome shotgun (WGS) entry which is preliminary data.</text>
</comment>
<evidence type="ECO:0000256" key="2">
    <source>
        <dbReference type="ARBA" id="ARBA00022649"/>
    </source>
</evidence>
<keyword evidence="3" id="KW-0540">Nuclease</keyword>
<evidence type="ECO:0000313" key="10">
    <source>
        <dbReference type="Proteomes" id="UP000568877"/>
    </source>
</evidence>
<dbReference type="AlphaFoldDB" id="A0A6V8PIR7"/>
<evidence type="ECO:0000256" key="4">
    <source>
        <dbReference type="ARBA" id="ARBA00022723"/>
    </source>
</evidence>